<accession>A0AAD3GYT8</accession>
<dbReference type="AlphaFoldDB" id="A0AAD3GYT8"/>
<dbReference type="Proteomes" id="UP001054902">
    <property type="component" value="Unassembled WGS sequence"/>
</dbReference>
<reference evidence="1 2" key="1">
    <citation type="journal article" date="2021" name="Sci. Rep.">
        <title>The genome of the diatom Chaetoceros tenuissimus carries an ancient integrated fragment of an extant virus.</title>
        <authorList>
            <person name="Hongo Y."/>
            <person name="Kimura K."/>
            <person name="Takaki Y."/>
            <person name="Yoshida Y."/>
            <person name="Baba S."/>
            <person name="Kobayashi G."/>
            <person name="Nagasaki K."/>
            <person name="Hano T."/>
            <person name="Tomaru Y."/>
        </authorList>
    </citation>
    <scope>NUCLEOTIDE SEQUENCE [LARGE SCALE GENOMIC DNA]</scope>
    <source>
        <strain evidence="1 2">NIES-3715</strain>
    </source>
</reference>
<dbReference type="EMBL" id="BLLK01000019">
    <property type="protein sequence ID" value="GFH44402.1"/>
    <property type="molecule type" value="Genomic_DNA"/>
</dbReference>
<keyword evidence="2" id="KW-1185">Reference proteome</keyword>
<organism evidence="1 2">
    <name type="scientific">Chaetoceros tenuissimus</name>
    <dbReference type="NCBI Taxonomy" id="426638"/>
    <lineage>
        <taxon>Eukaryota</taxon>
        <taxon>Sar</taxon>
        <taxon>Stramenopiles</taxon>
        <taxon>Ochrophyta</taxon>
        <taxon>Bacillariophyta</taxon>
        <taxon>Coscinodiscophyceae</taxon>
        <taxon>Chaetocerotophycidae</taxon>
        <taxon>Chaetocerotales</taxon>
        <taxon>Chaetocerotaceae</taxon>
        <taxon>Chaetoceros</taxon>
    </lineage>
</organism>
<gene>
    <name evidence="1" type="ORF">CTEN210_00876</name>
</gene>
<comment type="caution">
    <text evidence="1">The sequence shown here is derived from an EMBL/GenBank/DDBJ whole genome shotgun (WGS) entry which is preliminary data.</text>
</comment>
<name>A0AAD3GYT8_9STRA</name>
<protein>
    <recommendedName>
        <fullName evidence="3">Heterokaryon incompatibility domain-containing protein</fullName>
    </recommendedName>
</protein>
<evidence type="ECO:0000313" key="2">
    <source>
        <dbReference type="Proteomes" id="UP001054902"/>
    </source>
</evidence>
<proteinExistence type="predicted"/>
<evidence type="ECO:0000313" key="1">
    <source>
        <dbReference type="EMBL" id="GFH44402.1"/>
    </source>
</evidence>
<sequence length="349" mass="39604">MFCCNTSIQKLGYEKSLAKGQIQVLRLASLDENGNIKVQSVDIEVNDDTFQDVGICSYTWGFDRVEWYDEETGMAWEVASRCEDMCKAALKFYPRVWIDGLCMIQVWKNHVSDNMKIMGRLYWHGNVVPEMVLEQMAPEYPLRGWVQQEISFTNLQYCITPLQKWFNANQKLVQELKIYLKQKEESNGDTSELTYPEEPFDYVSFHEAVDASIPFFNVLSRATEGRNSKDAIALKEKIASLLSTFQGHLFMGSFGPHTLEAILSMDMNLTGVLKRESNTEGSINGAVQSFRTGFFRYNSDRTVASFSLAGYICGEEDLTLFTKKIEAGFVPRPLVGVTITGNPGRTILK</sequence>
<evidence type="ECO:0008006" key="3">
    <source>
        <dbReference type="Google" id="ProtNLM"/>
    </source>
</evidence>